<dbReference type="PANTHER" id="PTHR23120:SF44">
    <property type="entry name" value="MAESTRO HEAT-LIKE REPEAT-CONTAINING PROTEIN FAMILY MEMBER 1"/>
    <property type="match status" value="1"/>
</dbReference>
<evidence type="ECO:0000256" key="1">
    <source>
        <dbReference type="PROSITE-ProRule" id="PRU00103"/>
    </source>
</evidence>
<comment type="caution">
    <text evidence="3">The sequence shown here is derived from an EMBL/GenBank/DDBJ whole genome shotgun (WGS) entry which is preliminary data.</text>
</comment>
<feature type="domain" description="Maestro/Maestro-like HEAT-repeats" evidence="2">
    <location>
        <begin position="346"/>
        <end position="494"/>
    </location>
</feature>
<dbReference type="PROSITE" id="PS50077">
    <property type="entry name" value="HEAT_REPEAT"/>
    <property type="match status" value="1"/>
</dbReference>
<accession>A0AB34GDR9</accession>
<dbReference type="AlphaFoldDB" id="A0AB34GDR9"/>
<evidence type="ECO:0000313" key="3">
    <source>
        <dbReference type="EMBL" id="KAJ8778106.1"/>
    </source>
</evidence>
<feature type="domain" description="Maestro/Maestro-like HEAT-repeats" evidence="2">
    <location>
        <begin position="520"/>
        <end position="629"/>
    </location>
</feature>
<organism evidence="3 4">
    <name type="scientific">Eschrichtius robustus</name>
    <name type="common">California gray whale</name>
    <name type="synonym">Eschrichtius gibbosus</name>
    <dbReference type="NCBI Taxonomy" id="9764"/>
    <lineage>
        <taxon>Eukaryota</taxon>
        <taxon>Metazoa</taxon>
        <taxon>Chordata</taxon>
        <taxon>Craniata</taxon>
        <taxon>Vertebrata</taxon>
        <taxon>Euteleostomi</taxon>
        <taxon>Mammalia</taxon>
        <taxon>Eutheria</taxon>
        <taxon>Laurasiatheria</taxon>
        <taxon>Artiodactyla</taxon>
        <taxon>Whippomorpha</taxon>
        <taxon>Cetacea</taxon>
        <taxon>Mysticeti</taxon>
        <taxon>Eschrichtiidae</taxon>
        <taxon>Eschrichtius</taxon>
    </lineage>
</organism>
<dbReference type="InterPro" id="IPR011989">
    <property type="entry name" value="ARM-like"/>
</dbReference>
<proteinExistence type="predicted"/>
<feature type="repeat" description="HEAT" evidence="1">
    <location>
        <begin position="673"/>
        <end position="703"/>
    </location>
</feature>
<evidence type="ECO:0000259" key="2">
    <source>
        <dbReference type="Pfam" id="PF23227"/>
    </source>
</evidence>
<dbReference type="InterPro" id="IPR016024">
    <property type="entry name" value="ARM-type_fold"/>
</dbReference>
<dbReference type="InterPro" id="IPR055406">
    <property type="entry name" value="HEAT_Maestro"/>
</dbReference>
<dbReference type="Proteomes" id="UP001159641">
    <property type="component" value="Unassembled WGS sequence"/>
</dbReference>
<protein>
    <recommendedName>
        <fullName evidence="2">Maestro/Maestro-like HEAT-repeats domain-containing protein</fullName>
    </recommendedName>
</protein>
<dbReference type="EMBL" id="JAIQCJ010002272">
    <property type="protein sequence ID" value="KAJ8778106.1"/>
    <property type="molecule type" value="Genomic_DNA"/>
</dbReference>
<dbReference type="InterPro" id="IPR021133">
    <property type="entry name" value="HEAT_type_2"/>
</dbReference>
<reference evidence="3 4" key="1">
    <citation type="submission" date="2022-11" db="EMBL/GenBank/DDBJ databases">
        <title>Whole genome sequence of Eschrichtius robustus ER-17-0199.</title>
        <authorList>
            <person name="Bruniche-Olsen A."/>
            <person name="Black A.N."/>
            <person name="Fields C.J."/>
            <person name="Walden K."/>
            <person name="Dewoody J.A."/>
        </authorList>
    </citation>
    <scope>NUCLEOTIDE SEQUENCE [LARGE SCALE GENOMIC DNA]</scope>
    <source>
        <strain evidence="3">ER-17-0199</strain>
        <tissue evidence="3">Blubber</tissue>
    </source>
</reference>
<dbReference type="Gene3D" id="1.25.10.10">
    <property type="entry name" value="Leucine-rich Repeat Variant"/>
    <property type="match status" value="1"/>
</dbReference>
<dbReference type="SUPFAM" id="SSF48371">
    <property type="entry name" value="ARM repeat"/>
    <property type="match status" value="1"/>
</dbReference>
<sequence length="703" mass="74833">MQLERPCPWRRSGNEHTFVSSSVPVAAVAASQQSCLVCTDRVAKGPGALPLECTLQSPVQLLGATSPTSLCSPPGRLITGHWVRGRGEFGSEVRVPLVAWLELRLVGTTGAGSGLGVTILLPRSSHTCTLWRALAVEPGLATQVLGLLLEKMSRDVPFKESRAFLLSSAPDRVATLPPLAATCALYEVASAPSSGPAVLELYPQLFAALLLRVSCTVGVQLPRNLQAKERKSASSGLASRSLEPCSSAVDALQAVLLRGGNDDVVQHMELEGGWQLLRTSAGHEEGVTRLASAMAKFAGPRLPLMMKALFATQSSVYEIQRVSSTAFLAELLSSNMVNDLMLLESLLDNLLARRQDTCARVRRLVLRGLANIASGSPDKVRAHGPQLLMAMIGGLDDGDDPHSLVALEAMVGLARLLDLVEAWDLRAVLLHVAIRIRPFFDSEKMEFRSASIRLFGHLNKACQGDCEDVFLEQVVGGLAPLLLHLQDPQAPVAAVSSQGGWAGRARLTHSGTQSSACALQACRFALRMCGPNLECEELAAIFQKHLQEGRGLHFGEFLNTTCKHLVRGAGGGGAAGQGRAGRAGAGPETEGLLQMHHFPDLLGRLLSTSLFYFKSSWEDIRAAAPMLTGEAALGPPPAPAARHADPDPGPAPAGFLVLHVEAERRPQVDLEQLLAALQLLLKDPAPAVRVKAAETLGRLVKFA</sequence>
<dbReference type="GO" id="GO:0005737">
    <property type="term" value="C:cytoplasm"/>
    <property type="evidence" value="ECO:0007669"/>
    <property type="project" value="TreeGrafter"/>
</dbReference>
<dbReference type="Pfam" id="PF23227">
    <property type="entry name" value="HEAT_MROH2B_C"/>
    <property type="match status" value="3"/>
</dbReference>
<dbReference type="InterPro" id="IPR045206">
    <property type="entry name" value="Maestro_heat-like_prot"/>
</dbReference>
<dbReference type="PANTHER" id="PTHR23120">
    <property type="entry name" value="MAESTRO-RELATED HEAT DOMAIN-CONTAINING"/>
    <property type="match status" value="1"/>
</dbReference>
<keyword evidence="4" id="KW-1185">Reference proteome</keyword>
<name>A0AB34GDR9_ESCRO</name>
<gene>
    <name evidence="3" type="ORF">J1605_013966</name>
</gene>
<feature type="domain" description="Maestro/Maestro-like HEAT-repeats" evidence="2">
    <location>
        <begin position="653"/>
        <end position="699"/>
    </location>
</feature>
<evidence type="ECO:0000313" key="4">
    <source>
        <dbReference type="Proteomes" id="UP001159641"/>
    </source>
</evidence>